<proteinExistence type="inferred from homology"/>
<comment type="similarity">
    <text evidence="1 3">Belongs to the type-B carboxylesterase/lipase family.</text>
</comment>
<dbReference type="InterPro" id="IPR029058">
    <property type="entry name" value="AB_hydrolase_fold"/>
</dbReference>
<keyword evidence="2 3" id="KW-0378">Hydrolase</keyword>
<comment type="caution">
    <text evidence="7">The sequence shown here is derived from an EMBL/GenBank/DDBJ whole genome shotgun (WGS) entry which is preliminary data.</text>
</comment>
<dbReference type="Pfam" id="PF00135">
    <property type="entry name" value="COesterase"/>
    <property type="match status" value="1"/>
</dbReference>
<feature type="region of interest" description="Disordered" evidence="4">
    <location>
        <begin position="1"/>
        <end position="69"/>
    </location>
</feature>
<dbReference type="EMBL" id="JAPEUX010000003">
    <property type="protein sequence ID" value="KAJ4356384.1"/>
    <property type="molecule type" value="Genomic_DNA"/>
</dbReference>
<evidence type="ECO:0000313" key="7">
    <source>
        <dbReference type="EMBL" id="KAJ4356384.1"/>
    </source>
</evidence>
<evidence type="ECO:0000259" key="6">
    <source>
        <dbReference type="Pfam" id="PF00135"/>
    </source>
</evidence>
<evidence type="ECO:0000313" key="8">
    <source>
        <dbReference type="Proteomes" id="UP001140513"/>
    </source>
</evidence>
<dbReference type="EC" id="3.1.1.-" evidence="3"/>
<keyword evidence="5" id="KW-1133">Transmembrane helix</keyword>
<gene>
    <name evidence="7" type="ORF">N0V89_004417</name>
</gene>
<keyword evidence="5" id="KW-0812">Transmembrane</keyword>
<dbReference type="RefSeq" id="XP_056073510.1">
    <property type="nucleotide sequence ID" value="XM_056213202.1"/>
</dbReference>
<protein>
    <recommendedName>
        <fullName evidence="3">Carboxylic ester hydrolase</fullName>
        <ecNumber evidence="3">3.1.1.-</ecNumber>
    </recommendedName>
</protein>
<organism evidence="7 8">
    <name type="scientific">Didymosphaeria variabile</name>
    <dbReference type="NCBI Taxonomy" id="1932322"/>
    <lineage>
        <taxon>Eukaryota</taxon>
        <taxon>Fungi</taxon>
        <taxon>Dikarya</taxon>
        <taxon>Ascomycota</taxon>
        <taxon>Pezizomycotina</taxon>
        <taxon>Dothideomycetes</taxon>
        <taxon>Pleosporomycetidae</taxon>
        <taxon>Pleosporales</taxon>
        <taxon>Massarineae</taxon>
        <taxon>Didymosphaeriaceae</taxon>
        <taxon>Didymosphaeria</taxon>
    </lineage>
</organism>
<feature type="transmembrane region" description="Helical" evidence="5">
    <location>
        <begin position="92"/>
        <end position="110"/>
    </location>
</feature>
<evidence type="ECO:0000256" key="2">
    <source>
        <dbReference type="ARBA" id="ARBA00022801"/>
    </source>
</evidence>
<name>A0A9W8XQ79_9PLEO</name>
<keyword evidence="5" id="KW-0472">Membrane</keyword>
<dbReference type="Proteomes" id="UP001140513">
    <property type="component" value="Unassembled WGS sequence"/>
</dbReference>
<dbReference type="SUPFAM" id="SSF53474">
    <property type="entry name" value="alpha/beta-Hydrolases"/>
    <property type="match status" value="1"/>
</dbReference>
<dbReference type="PANTHER" id="PTHR11559">
    <property type="entry name" value="CARBOXYLESTERASE"/>
    <property type="match status" value="1"/>
</dbReference>
<dbReference type="AlphaFoldDB" id="A0A9W8XQ79"/>
<dbReference type="InterPro" id="IPR019826">
    <property type="entry name" value="Carboxylesterase_B_AS"/>
</dbReference>
<dbReference type="InterPro" id="IPR002018">
    <property type="entry name" value="CarbesteraseB"/>
</dbReference>
<evidence type="ECO:0000256" key="3">
    <source>
        <dbReference type="RuleBase" id="RU361235"/>
    </source>
</evidence>
<feature type="domain" description="Carboxylesterase type B" evidence="6">
    <location>
        <begin position="129"/>
        <end position="627"/>
    </location>
</feature>
<evidence type="ECO:0000256" key="4">
    <source>
        <dbReference type="SAM" id="MobiDB-lite"/>
    </source>
</evidence>
<dbReference type="InterPro" id="IPR050309">
    <property type="entry name" value="Type-B_Carboxylest/Lipase"/>
</dbReference>
<dbReference type="PROSITE" id="PS00122">
    <property type="entry name" value="CARBOXYLESTERASE_B_1"/>
    <property type="match status" value="1"/>
</dbReference>
<evidence type="ECO:0000256" key="5">
    <source>
        <dbReference type="SAM" id="Phobius"/>
    </source>
</evidence>
<keyword evidence="8" id="KW-1185">Reference proteome</keyword>
<reference evidence="7" key="1">
    <citation type="submission" date="2022-10" db="EMBL/GenBank/DDBJ databases">
        <title>Tapping the CABI collections for fungal endophytes: first genome assemblies for Collariella, Neodidymelliopsis, Ascochyta clinopodiicola, Didymella pomorum, Didymosphaeria variabile, Neocosmospora piperis and Neocucurbitaria cava.</title>
        <authorList>
            <person name="Hill R."/>
        </authorList>
    </citation>
    <scope>NUCLEOTIDE SEQUENCE</scope>
    <source>
        <strain evidence="7">IMI 356815</strain>
    </source>
</reference>
<accession>A0A9W8XQ79</accession>
<dbReference type="GeneID" id="80907947"/>
<sequence>MNRNRAMPSPRSSSLYRRKSGLNTPQPDDMAPRAATPLLGEENNGRDTPTLDFGPSTSSSAPLLPMDEPGMPRMKNFTYRRRSIWIRNRRRILIAILIVGALALLGTYLAPTKRKADPTLQLPDGPLVVKLPGYGNFQGTKVVKNRKNIVFDDPINAWLGIEYSTQPVGKSRFAAPDWPKEFNGTKNATQYGKACMQNWGWNPQHHSEACLTFNVFRPQGVSFDRKLPVFVFFHGGSFVVGDGKALDGATFVSKSKEPLMVVTAQYRLGALGSLPSKLFEEEGLLNLGMRDQRQLLVFLQKYMADFGGDPERVTIGGQSAGAHAVGLHLFHDYGDTKGKKLFSQAIIASGAPTARGFPGPSYALNERYYNEFMTYVQCPNKVNSTNAETLDCLRNVPMRKLRLASGKIYTSSNYNITWPWQPSHPGPLLEKSGSQSGIDGTFYKAPLLISSVTDEGKMFAPKDLQSNTQFVNFMANLLPGLTKTDLAELDALYPDPSNGEGPYADHVGRFVSTQFERISAAYGDYSYICPVQETAHRLAAAGAPVYKARFNTPNGAAPHMGVPHASDHGYFNGHRNTQFPEVADIYHSYYASFVVSGNPNTYKIAKAPQWDRYWHEGSAQLAVGNTDRGGVVMEEERKGIRMKECKWWRDEARMKRINK</sequence>
<feature type="compositionally biased region" description="Polar residues" evidence="4">
    <location>
        <begin position="10"/>
        <end position="26"/>
    </location>
</feature>
<dbReference type="OrthoDB" id="408631at2759"/>
<dbReference type="Gene3D" id="3.40.50.1820">
    <property type="entry name" value="alpha/beta hydrolase"/>
    <property type="match status" value="1"/>
</dbReference>
<dbReference type="GO" id="GO:0016787">
    <property type="term" value="F:hydrolase activity"/>
    <property type="evidence" value="ECO:0007669"/>
    <property type="project" value="UniProtKB-KW"/>
</dbReference>
<evidence type="ECO:0000256" key="1">
    <source>
        <dbReference type="ARBA" id="ARBA00005964"/>
    </source>
</evidence>